<gene>
    <name evidence="1" type="ORF">CR513_04185</name>
</gene>
<sequence>MESSHLGMSAHKNIINFSQYQQEPLVDVCERFQEMLCRYPHHDFPKGFLIQILYNNISTLNQTSIDVAYEGMIRKSPLAKHTPL</sequence>
<comment type="caution">
    <text evidence="1">The sequence shown here is derived from an EMBL/GenBank/DDBJ whole genome shotgun (WGS) entry which is preliminary data.</text>
</comment>
<feature type="non-terminal residue" evidence="1">
    <location>
        <position position="1"/>
    </location>
</feature>
<evidence type="ECO:0000313" key="1">
    <source>
        <dbReference type="EMBL" id="RDY11197.1"/>
    </source>
</evidence>
<proteinExistence type="predicted"/>
<dbReference type="Proteomes" id="UP000257109">
    <property type="component" value="Unassembled WGS sequence"/>
</dbReference>
<evidence type="ECO:0000313" key="2">
    <source>
        <dbReference type="Proteomes" id="UP000257109"/>
    </source>
</evidence>
<accession>A0A371I828</accession>
<keyword evidence="2" id="KW-1185">Reference proteome</keyword>
<reference evidence="1" key="1">
    <citation type="submission" date="2018-05" db="EMBL/GenBank/DDBJ databases">
        <title>Draft genome of Mucuna pruriens seed.</title>
        <authorList>
            <person name="Nnadi N.E."/>
            <person name="Vos R."/>
            <person name="Hasami M.H."/>
            <person name="Devisetty U.K."/>
            <person name="Aguiy J.C."/>
        </authorList>
    </citation>
    <scope>NUCLEOTIDE SEQUENCE [LARGE SCALE GENOMIC DNA]</scope>
    <source>
        <strain evidence="1">JCA_2017</strain>
    </source>
</reference>
<organism evidence="1 2">
    <name type="scientific">Mucuna pruriens</name>
    <name type="common">Velvet bean</name>
    <name type="synonym">Dolichos pruriens</name>
    <dbReference type="NCBI Taxonomy" id="157652"/>
    <lineage>
        <taxon>Eukaryota</taxon>
        <taxon>Viridiplantae</taxon>
        <taxon>Streptophyta</taxon>
        <taxon>Embryophyta</taxon>
        <taxon>Tracheophyta</taxon>
        <taxon>Spermatophyta</taxon>
        <taxon>Magnoliopsida</taxon>
        <taxon>eudicotyledons</taxon>
        <taxon>Gunneridae</taxon>
        <taxon>Pentapetalae</taxon>
        <taxon>rosids</taxon>
        <taxon>fabids</taxon>
        <taxon>Fabales</taxon>
        <taxon>Fabaceae</taxon>
        <taxon>Papilionoideae</taxon>
        <taxon>50 kb inversion clade</taxon>
        <taxon>NPAAA clade</taxon>
        <taxon>indigoferoid/millettioid clade</taxon>
        <taxon>Phaseoleae</taxon>
        <taxon>Mucuna</taxon>
    </lineage>
</organism>
<protein>
    <recommendedName>
        <fullName evidence="3">Retrotransposon gag domain-containing protein</fullName>
    </recommendedName>
</protein>
<evidence type="ECO:0008006" key="3">
    <source>
        <dbReference type="Google" id="ProtNLM"/>
    </source>
</evidence>
<dbReference type="AlphaFoldDB" id="A0A371I828"/>
<name>A0A371I828_MUCPR</name>
<dbReference type="OrthoDB" id="1435941at2759"/>
<dbReference type="EMBL" id="QJKJ01000692">
    <property type="protein sequence ID" value="RDY11197.1"/>
    <property type="molecule type" value="Genomic_DNA"/>
</dbReference>